<reference evidence="7" key="2">
    <citation type="submission" date="2019-10" db="EMBL/GenBank/DDBJ databases">
        <title>A de novo genome assembly of a pear dwarfing rootstock.</title>
        <authorList>
            <person name="Wang F."/>
            <person name="Wang J."/>
            <person name="Li S."/>
            <person name="Zhang Y."/>
            <person name="Fang M."/>
            <person name="Ma L."/>
            <person name="Zhao Y."/>
            <person name="Jiang S."/>
        </authorList>
    </citation>
    <scope>NUCLEOTIDE SEQUENCE [LARGE SCALE GENOMIC DNA]</scope>
</reference>
<keyword evidence="7" id="KW-1185">Reference proteome</keyword>
<organism evidence="6 7">
    <name type="scientific">Pyrus ussuriensis x Pyrus communis</name>
    <dbReference type="NCBI Taxonomy" id="2448454"/>
    <lineage>
        <taxon>Eukaryota</taxon>
        <taxon>Viridiplantae</taxon>
        <taxon>Streptophyta</taxon>
        <taxon>Embryophyta</taxon>
        <taxon>Tracheophyta</taxon>
        <taxon>Spermatophyta</taxon>
        <taxon>Magnoliopsida</taxon>
        <taxon>eudicotyledons</taxon>
        <taxon>Gunneridae</taxon>
        <taxon>Pentapetalae</taxon>
        <taxon>rosids</taxon>
        <taxon>fabids</taxon>
        <taxon>Rosales</taxon>
        <taxon>Rosaceae</taxon>
        <taxon>Amygdaloideae</taxon>
        <taxon>Maleae</taxon>
        <taxon>Pyrus</taxon>
    </lineage>
</organism>
<dbReference type="Pfam" id="PF25013">
    <property type="entry name" value="LRR_Zer-1"/>
    <property type="match status" value="1"/>
</dbReference>
<dbReference type="InterPro" id="IPR056845">
    <property type="entry name" value="LRR_Zer-1"/>
</dbReference>
<dbReference type="Pfam" id="PF23282">
    <property type="entry name" value="WHD_ROQ1"/>
    <property type="match status" value="1"/>
</dbReference>
<dbReference type="InterPro" id="IPR032675">
    <property type="entry name" value="LRR_dom_sf"/>
</dbReference>
<protein>
    <submittedName>
        <fullName evidence="6">TMV resistance protein N-like</fullName>
    </submittedName>
</protein>
<dbReference type="EMBL" id="SMOL01000231">
    <property type="protein sequence ID" value="KAB2622994.1"/>
    <property type="molecule type" value="Genomic_DNA"/>
</dbReference>
<dbReference type="GO" id="GO:0007165">
    <property type="term" value="P:signal transduction"/>
    <property type="evidence" value="ECO:0007669"/>
    <property type="project" value="InterPro"/>
</dbReference>
<dbReference type="InterPro" id="IPR042197">
    <property type="entry name" value="Apaf_helical"/>
</dbReference>
<dbReference type="InterPro" id="IPR011713">
    <property type="entry name" value="Leu-rich_rpt_3"/>
</dbReference>
<dbReference type="Gene3D" id="3.80.10.10">
    <property type="entry name" value="Ribonuclease Inhibitor"/>
    <property type="match status" value="3"/>
</dbReference>
<dbReference type="Gene3D" id="3.40.50.300">
    <property type="entry name" value="P-loop containing nucleotide triphosphate hydrolases"/>
    <property type="match status" value="1"/>
</dbReference>
<evidence type="ECO:0000256" key="4">
    <source>
        <dbReference type="ARBA" id="ARBA00023027"/>
    </source>
</evidence>
<dbReference type="InterPro" id="IPR002182">
    <property type="entry name" value="NB-ARC"/>
</dbReference>
<evidence type="ECO:0000259" key="5">
    <source>
        <dbReference type="PROSITE" id="PS50104"/>
    </source>
</evidence>
<dbReference type="SUPFAM" id="SSF52200">
    <property type="entry name" value="Toll/Interleukin receptor TIR domain"/>
    <property type="match status" value="1"/>
</dbReference>
<keyword evidence="1" id="KW-0433">Leucine-rich repeat</keyword>
<accession>A0A5N5HID3</accession>
<dbReference type="InterPro" id="IPR036390">
    <property type="entry name" value="WH_DNA-bd_sf"/>
</dbReference>
<dbReference type="Proteomes" id="UP000327157">
    <property type="component" value="Chromosome 4"/>
</dbReference>
<dbReference type="SUPFAM" id="SSF52540">
    <property type="entry name" value="P-loop containing nucleoside triphosphate hydrolases"/>
    <property type="match status" value="1"/>
</dbReference>
<evidence type="ECO:0000313" key="7">
    <source>
        <dbReference type="Proteomes" id="UP000327157"/>
    </source>
</evidence>
<evidence type="ECO:0000313" key="6">
    <source>
        <dbReference type="EMBL" id="KAB2622994.1"/>
    </source>
</evidence>
<dbReference type="FunFam" id="3.40.50.10140:FF:000007">
    <property type="entry name" value="Disease resistance protein (TIR-NBS-LRR class)"/>
    <property type="match status" value="1"/>
</dbReference>
<dbReference type="AlphaFoldDB" id="A0A5N5HID3"/>
<dbReference type="InterPro" id="IPR027417">
    <property type="entry name" value="P-loop_NTPase"/>
</dbReference>
<dbReference type="SUPFAM" id="SSF46785">
    <property type="entry name" value="Winged helix' DNA-binding domain"/>
    <property type="match status" value="1"/>
</dbReference>
<dbReference type="InterPro" id="IPR000157">
    <property type="entry name" value="TIR_dom"/>
</dbReference>
<dbReference type="Pfam" id="PF00931">
    <property type="entry name" value="NB-ARC"/>
    <property type="match status" value="1"/>
</dbReference>
<dbReference type="PROSITE" id="PS50104">
    <property type="entry name" value="TIR"/>
    <property type="match status" value="1"/>
</dbReference>
<dbReference type="PANTHER" id="PTHR11017:SF574">
    <property type="entry name" value="ADP-RIBOSYL CYCLASE_CYCLIC ADP-RIBOSE HYDROLASE"/>
    <property type="match status" value="1"/>
</dbReference>
<dbReference type="OrthoDB" id="1165644at2759"/>
<comment type="caution">
    <text evidence="6">The sequence shown here is derived from an EMBL/GenBank/DDBJ whole genome shotgun (WGS) entry which is preliminary data.</text>
</comment>
<keyword evidence="4" id="KW-0520">NAD</keyword>
<dbReference type="GO" id="GO:0006952">
    <property type="term" value="P:defense response"/>
    <property type="evidence" value="ECO:0007669"/>
    <property type="project" value="UniProtKB-KW"/>
</dbReference>
<dbReference type="InterPro" id="IPR035897">
    <property type="entry name" value="Toll_tir_struct_dom_sf"/>
</dbReference>
<dbReference type="PANTHER" id="PTHR11017">
    <property type="entry name" value="LEUCINE-RICH REPEAT-CONTAINING PROTEIN"/>
    <property type="match status" value="1"/>
</dbReference>
<gene>
    <name evidence="6" type="ORF">D8674_025176</name>
</gene>
<dbReference type="PRINTS" id="PR00364">
    <property type="entry name" value="DISEASERSIST"/>
</dbReference>
<dbReference type="Pfam" id="PF07725">
    <property type="entry name" value="LRR_3"/>
    <property type="match status" value="1"/>
</dbReference>
<dbReference type="SUPFAM" id="SSF52058">
    <property type="entry name" value="L domain-like"/>
    <property type="match status" value="2"/>
</dbReference>
<evidence type="ECO:0000256" key="2">
    <source>
        <dbReference type="ARBA" id="ARBA00022737"/>
    </source>
</evidence>
<sequence>MGMGMGMGMMMVMVMVMGMMMVMVMVLRWLTFSSPSSTAAGDDDFDGIEANIPPRREKYDVFVSFRGEDTRRGITSHLHAALLQKKIETYIDYRLQKGKKIRPALRKAIEKSTHSVIIFSKNYASSTWCLDELVHILECVERYGQKVIPVFYDINPSDVRKQHGSYAAAFAQLEKHFKDSIDKVHKWRRALKTAADLSGFDYSNKHGTEADLIKNVGLVGIESRIQQIESRLGIDSKDACITVGIWGMGGIGKTTLAETVFHRLSSKFEASCFLKNVREKSEQPDGLDCLQKKLLSEIFKEEGLSIGSTAVRNRLSRTKVLIVLDDVSSPMQMQLLVGDRLRYDTGSRIIITSRDRDTLRQTVKEDNIYEVKVLKPDDALQLFCSHAFKNNTTPRTYYEELAKNTVDYARGVPLALTVLGSLFFNCKSKEDWENEFNKLKQSPSEDIQKVLRISYDRLGKYEKEIFLDIACFHKGKKVNEVKRMLDVRGFFATTGIRILIDRSLISVDSKEWVGEVIEMHDSLQEMGRTIVQEQCIKDPGKRNRLFTNEDVYRVLKSNMETPNVEAILFNWHDREERPLNFKLMSNLRMLFETPIVEAIFLNWHRPPLNFKLMSDLRMLFVHNSQIIDFKSTASVDLPDSLRYLYWFGYPLESLPSKFSPENLVELHMPYSRVKKLWKEDQRLVNLQVIDLSRCKRLVKIPGYFQDLDRLTHLRLRGCTSLKYLPEMPRNIKYLDLSESGIKELPQLVWSHEQISYLNISHCKNLEKLPSNRCKLKVSGSFNLDGCTSLGEFSELPRDISKLSLIGCQRLVSLPTNICKLKYLKELILSNCFKLENFPEILEPMKQLKSLNLSGTSVQELHSLIKFLTALKRLELQGCKSLSSIPKSICKLKYLEVLNLSGCSKLENFPEILEPMEDLKSLNLSGTAIKELHSSIEFLPALNILKLHYCKRLSSIPKSICKLKYLEELDLSSCSKLENFPDILEPMKHLESLNLSGTSVQELHSSVEFLHALKILELHGCKRLSSIPKSICKLKYLEVLDLSWCSELENFPEILEPMEDLRCLKLRGTAVQELHSSVEFLPVLQYNSIFSERMEDFW</sequence>
<dbReference type="GO" id="GO:0043531">
    <property type="term" value="F:ADP binding"/>
    <property type="evidence" value="ECO:0007669"/>
    <property type="project" value="InterPro"/>
</dbReference>
<proteinExistence type="predicted"/>
<keyword evidence="3" id="KW-0611">Plant defense</keyword>
<reference evidence="6 7" key="1">
    <citation type="submission" date="2019-09" db="EMBL/GenBank/DDBJ databases">
        <authorList>
            <person name="Ou C."/>
        </authorList>
    </citation>
    <scope>NUCLEOTIDE SEQUENCE [LARGE SCALE GENOMIC DNA]</scope>
    <source>
        <strain evidence="6">S2</strain>
        <tissue evidence="6">Leaf</tissue>
    </source>
</reference>
<dbReference type="SMART" id="SM00255">
    <property type="entry name" value="TIR"/>
    <property type="match status" value="1"/>
</dbReference>
<name>A0A5N5HID3_9ROSA</name>
<keyword evidence="2" id="KW-0677">Repeat</keyword>
<dbReference type="Gene3D" id="1.10.8.430">
    <property type="entry name" value="Helical domain of apoptotic protease-activating factors"/>
    <property type="match status" value="1"/>
</dbReference>
<reference evidence="6 7" key="3">
    <citation type="submission" date="2019-11" db="EMBL/GenBank/DDBJ databases">
        <title>A de novo genome assembly of a pear dwarfing rootstock.</title>
        <authorList>
            <person name="Wang F."/>
            <person name="Wang J."/>
            <person name="Li S."/>
            <person name="Zhang Y."/>
            <person name="Fang M."/>
            <person name="Ma L."/>
            <person name="Zhao Y."/>
            <person name="Jiang S."/>
        </authorList>
    </citation>
    <scope>NUCLEOTIDE SEQUENCE [LARGE SCALE GENOMIC DNA]</scope>
    <source>
        <strain evidence="6">S2</strain>
        <tissue evidence="6">Leaf</tissue>
    </source>
</reference>
<dbReference type="InterPro" id="IPR044974">
    <property type="entry name" value="Disease_R_plants"/>
</dbReference>
<dbReference type="Gene3D" id="3.40.50.10140">
    <property type="entry name" value="Toll/interleukin-1 receptor homology (TIR) domain"/>
    <property type="match status" value="1"/>
</dbReference>
<feature type="domain" description="TIR" evidence="5">
    <location>
        <begin position="57"/>
        <end position="195"/>
    </location>
</feature>
<evidence type="ECO:0000256" key="3">
    <source>
        <dbReference type="ARBA" id="ARBA00022821"/>
    </source>
</evidence>
<dbReference type="InterPro" id="IPR058192">
    <property type="entry name" value="WHD_ROQ1-like"/>
</dbReference>
<dbReference type="Pfam" id="PF01582">
    <property type="entry name" value="TIR"/>
    <property type="match status" value="1"/>
</dbReference>
<evidence type="ECO:0000256" key="1">
    <source>
        <dbReference type="ARBA" id="ARBA00022614"/>
    </source>
</evidence>